<evidence type="ECO:0000256" key="1">
    <source>
        <dbReference type="ARBA" id="ARBA00022801"/>
    </source>
</evidence>
<name>E4KN26_9LACT</name>
<sequence>MYYVNILLYALFVALMICFNYGYWLAIPLVVLILIQASVHAKQKGGPVRLILDGAVLAAVGLAAFRPDFVLVQVVAIFGLVYTLVNFAWDSRLKPDRMIPMWEQPFKWLGRLVFAVIFILSIITTTAFINPTLYARTLQHLMPVETKTSQETEKNYKVFRNLEYPSKKTSNYLDLYQANQAKGTIFFIHGGGYILGDKGQDLYQNYFKKFVQAGYNVAAINYELAPVNAYPGPLAQINEALAYILDNAEKYDIDSQKIILMGDSAGGQLAGQMVNIITSPDYALEMGLKPAARPANIKGYINVAGSVDPARVGQVDFPPCDWLFYTWVAAYFKDIDYVKGQSVNQASVISHATSDFVPTFISDGNWGSFSNQNQDLAQRLETLGIDVTSQIYDKNHKKSLPHIFEISQDNQESQAVFKAQLKFLEKTLKN</sequence>
<accession>E4KN26</accession>
<dbReference type="SUPFAM" id="SSF53474">
    <property type="entry name" value="alpha/beta-Hydrolases"/>
    <property type="match status" value="1"/>
</dbReference>
<feature type="transmembrane region" description="Helical" evidence="2">
    <location>
        <begin position="6"/>
        <end position="35"/>
    </location>
</feature>
<dbReference type="Pfam" id="PF20434">
    <property type="entry name" value="BD-FAE"/>
    <property type="match status" value="1"/>
</dbReference>
<keyword evidence="2" id="KW-0812">Transmembrane</keyword>
<evidence type="ECO:0000256" key="2">
    <source>
        <dbReference type="SAM" id="Phobius"/>
    </source>
</evidence>
<feature type="transmembrane region" description="Helical" evidence="2">
    <location>
        <begin position="109"/>
        <end position="129"/>
    </location>
</feature>
<proteinExistence type="predicted"/>
<dbReference type="eggNOG" id="COG0657">
    <property type="taxonomic scope" value="Bacteria"/>
</dbReference>
<dbReference type="AlphaFoldDB" id="E4KN26"/>
<feature type="domain" description="BD-FAE-like" evidence="3">
    <location>
        <begin position="173"/>
        <end position="365"/>
    </location>
</feature>
<dbReference type="InterPro" id="IPR029058">
    <property type="entry name" value="AB_hydrolase_fold"/>
</dbReference>
<feature type="transmembrane region" description="Helical" evidence="2">
    <location>
        <begin position="71"/>
        <end position="89"/>
    </location>
</feature>
<evidence type="ECO:0000313" key="4">
    <source>
        <dbReference type="EMBL" id="EFR31652.1"/>
    </source>
</evidence>
<gene>
    <name evidence="4" type="ORF">HMPREF9257_0003</name>
</gene>
<reference evidence="4 5" key="1">
    <citation type="submission" date="2010-10" db="EMBL/GenBank/DDBJ databases">
        <authorList>
            <person name="Durkin A.S."/>
            <person name="Madupu R."/>
            <person name="Torralba M."/>
            <person name="Gillis M."/>
            <person name="Methe B."/>
            <person name="Sutton G."/>
            <person name="Nelson K.E."/>
        </authorList>
    </citation>
    <scope>NUCLEOTIDE SEQUENCE [LARGE SCALE GENOMIC DNA]</scope>
    <source>
        <strain evidence="4 5">ACS-139-V-Col8</strain>
    </source>
</reference>
<dbReference type="GO" id="GO:0016787">
    <property type="term" value="F:hydrolase activity"/>
    <property type="evidence" value="ECO:0007669"/>
    <property type="project" value="UniProtKB-KW"/>
</dbReference>
<dbReference type="InterPro" id="IPR049492">
    <property type="entry name" value="BD-FAE-like_dom"/>
</dbReference>
<evidence type="ECO:0000259" key="3">
    <source>
        <dbReference type="Pfam" id="PF20434"/>
    </source>
</evidence>
<feature type="transmembrane region" description="Helical" evidence="2">
    <location>
        <begin position="47"/>
        <end position="65"/>
    </location>
</feature>
<keyword evidence="1 4" id="KW-0378">Hydrolase</keyword>
<keyword evidence="2" id="KW-0472">Membrane</keyword>
<dbReference type="RefSeq" id="WP_006417784.1">
    <property type="nucleotide sequence ID" value="NZ_AENN01000006.1"/>
</dbReference>
<dbReference type="Proteomes" id="UP000005990">
    <property type="component" value="Unassembled WGS sequence"/>
</dbReference>
<dbReference type="InterPro" id="IPR050300">
    <property type="entry name" value="GDXG_lipolytic_enzyme"/>
</dbReference>
<dbReference type="PANTHER" id="PTHR48081">
    <property type="entry name" value="AB HYDROLASE SUPERFAMILY PROTEIN C4A8.06C"/>
    <property type="match status" value="1"/>
</dbReference>
<comment type="caution">
    <text evidence="4">The sequence shown here is derived from an EMBL/GenBank/DDBJ whole genome shotgun (WGS) entry which is preliminary data.</text>
</comment>
<protein>
    <submittedName>
        <fullName evidence="4">Hydrolase, alpha/beta domain protein</fullName>
    </submittedName>
</protein>
<dbReference type="STRING" id="908337.HMPREF9257_0003"/>
<organism evidence="4 5">
    <name type="scientific">Eremococcus coleocola ACS-139-V-Col8</name>
    <dbReference type="NCBI Taxonomy" id="908337"/>
    <lineage>
        <taxon>Bacteria</taxon>
        <taxon>Bacillati</taxon>
        <taxon>Bacillota</taxon>
        <taxon>Bacilli</taxon>
        <taxon>Lactobacillales</taxon>
        <taxon>Aerococcaceae</taxon>
        <taxon>Eremococcus</taxon>
    </lineage>
</organism>
<keyword evidence="5" id="KW-1185">Reference proteome</keyword>
<keyword evidence="2" id="KW-1133">Transmembrane helix</keyword>
<evidence type="ECO:0000313" key="5">
    <source>
        <dbReference type="Proteomes" id="UP000005990"/>
    </source>
</evidence>
<dbReference type="EMBL" id="AENN01000006">
    <property type="protein sequence ID" value="EFR31652.1"/>
    <property type="molecule type" value="Genomic_DNA"/>
</dbReference>
<dbReference type="Gene3D" id="3.40.50.1820">
    <property type="entry name" value="alpha/beta hydrolase"/>
    <property type="match status" value="1"/>
</dbReference>